<accession>W9DUH2</accession>
<gene>
    <name evidence="3" type="ORF">MettiDRAFT_0752</name>
</gene>
<sequence length="144" mass="16827">MTWKCKFCNEEFTRYGDIVRHLRTCRHRPVEIKDRYEEVDLDPETCGSCKYDALQADEFPCRMNRSGGNRNEQIETRCPCGKEVQMVDVDKKITWYCPECASEVKYDPDTGKISKVERMGIVKQWLIMLVIVFAAFVISIILCN</sequence>
<comment type="caution">
    <text evidence="3">The sequence shown here is derived from an EMBL/GenBank/DDBJ whole genome shotgun (WGS) entry which is preliminary data.</text>
</comment>
<dbReference type="STRING" id="1090322.MettiDRAFT_0752"/>
<dbReference type="Proteomes" id="UP000019483">
    <property type="component" value="Unassembled WGS sequence"/>
</dbReference>
<name>W9DUH2_METTI</name>
<proteinExistence type="predicted"/>
<evidence type="ECO:0000256" key="1">
    <source>
        <dbReference type="SAM" id="Phobius"/>
    </source>
</evidence>
<keyword evidence="4" id="KW-1185">Reference proteome</keyword>
<protein>
    <recommendedName>
        <fullName evidence="2">C2H2-type domain-containing protein</fullName>
    </recommendedName>
</protein>
<dbReference type="PROSITE" id="PS50157">
    <property type="entry name" value="ZINC_FINGER_C2H2_2"/>
    <property type="match status" value="1"/>
</dbReference>
<dbReference type="InterPro" id="IPR013087">
    <property type="entry name" value="Znf_C2H2_type"/>
</dbReference>
<organism evidence="3 4">
    <name type="scientific">Methanolobus tindarius DSM 2278</name>
    <dbReference type="NCBI Taxonomy" id="1090322"/>
    <lineage>
        <taxon>Archaea</taxon>
        <taxon>Methanobacteriati</taxon>
        <taxon>Methanobacteriota</taxon>
        <taxon>Stenosarchaea group</taxon>
        <taxon>Methanomicrobia</taxon>
        <taxon>Methanosarcinales</taxon>
        <taxon>Methanosarcinaceae</taxon>
        <taxon>Methanolobus</taxon>
    </lineage>
</organism>
<dbReference type="PROSITE" id="PS00028">
    <property type="entry name" value="ZINC_FINGER_C2H2_1"/>
    <property type="match status" value="1"/>
</dbReference>
<feature type="transmembrane region" description="Helical" evidence="1">
    <location>
        <begin position="125"/>
        <end position="142"/>
    </location>
</feature>
<dbReference type="RefSeq" id="WP_023844468.1">
    <property type="nucleotide sequence ID" value="NZ_AZAJ01000001.1"/>
</dbReference>
<dbReference type="AlphaFoldDB" id="W9DUH2"/>
<keyword evidence="1" id="KW-0812">Transmembrane</keyword>
<evidence type="ECO:0000313" key="3">
    <source>
        <dbReference type="EMBL" id="ETA67332.1"/>
    </source>
</evidence>
<reference evidence="3 4" key="1">
    <citation type="submission" date="2013-08" db="EMBL/GenBank/DDBJ databases">
        <authorList>
            <consortium name="DOE Joint Genome Institute"/>
            <person name="Eisen J."/>
            <person name="Huntemann M."/>
            <person name="Han J."/>
            <person name="Chen A."/>
            <person name="Kyrpides N."/>
            <person name="Mavromatis K."/>
            <person name="Markowitz V."/>
            <person name="Palaniappan K."/>
            <person name="Ivanova N."/>
            <person name="Schaumberg A."/>
            <person name="Pati A."/>
            <person name="Liolios K."/>
            <person name="Nordberg H.P."/>
            <person name="Cantor M.N."/>
            <person name="Hua S.X."/>
            <person name="Woyke T."/>
        </authorList>
    </citation>
    <scope>NUCLEOTIDE SEQUENCE [LARGE SCALE GENOMIC DNA]</scope>
    <source>
        <strain evidence="3 4">DSM 2278</strain>
    </source>
</reference>
<dbReference type="EMBL" id="AZAJ01000001">
    <property type="protein sequence ID" value="ETA67332.1"/>
    <property type="molecule type" value="Genomic_DNA"/>
</dbReference>
<evidence type="ECO:0000313" key="4">
    <source>
        <dbReference type="Proteomes" id="UP000019483"/>
    </source>
</evidence>
<feature type="domain" description="C2H2-type" evidence="2">
    <location>
        <begin position="3"/>
        <end position="27"/>
    </location>
</feature>
<evidence type="ECO:0000259" key="2">
    <source>
        <dbReference type="PROSITE" id="PS50157"/>
    </source>
</evidence>
<keyword evidence="1" id="KW-0472">Membrane</keyword>
<keyword evidence="1" id="KW-1133">Transmembrane helix</keyword>